<reference evidence="1 2" key="2">
    <citation type="journal article" date="2021" name="Genomics">
        <title>High-quality reference genome for Clonorchis sinensis.</title>
        <authorList>
            <person name="Young N.D."/>
            <person name="Stroehlein A.J."/>
            <person name="Kinkar L."/>
            <person name="Wang T."/>
            <person name="Sohn W.M."/>
            <person name="Chang B.C.H."/>
            <person name="Kaur P."/>
            <person name="Weisz D."/>
            <person name="Dudchenko O."/>
            <person name="Aiden E.L."/>
            <person name="Korhonen P.K."/>
            <person name="Gasser R.B."/>
        </authorList>
    </citation>
    <scope>NUCLEOTIDE SEQUENCE [LARGE SCALE GENOMIC DNA]</scope>
    <source>
        <strain evidence="1">Cs-k2</strain>
    </source>
</reference>
<sequence>MQMTYFLLVFALLANSIHGSLFRFSIQMDQGCTVYYGKDACESVTALKPSYWESKRFRSCTVVANEGGAITFHAIVDSRKLQKDHQKLSTPYMLWVLNRQLNLDSDGCRTLAATPIHDYTSTHLHMSLVSAFTVAGTNKEDFCENIKNRVFLGRVRIYSCHYVGSYEKPLHTELVRLSVITLTEPITRPWFVRLLNELNTGFPRCRYNLMPYVCQPNTPGCQTRAS</sequence>
<evidence type="ECO:0000313" key="1">
    <source>
        <dbReference type="EMBL" id="KAG5450234.1"/>
    </source>
</evidence>
<dbReference type="InParanoid" id="A0A419QEA8"/>
<dbReference type="EMBL" id="NIRI02000042">
    <property type="protein sequence ID" value="KAG5450234.1"/>
    <property type="molecule type" value="Genomic_DNA"/>
</dbReference>
<reference evidence="1 2" key="1">
    <citation type="journal article" date="2018" name="Biotechnol. Adv.">
        <title>Improved genomic resources and new bioinformatic workflow for the carcinogenic parasite Clonorchis sinensis: Biotechnological implications.</title>
        <authorList>
            <person name="Wang D."/>
            <person name="Korhonen P.K."/>
            <person name="Gasser R.B."/>
            <person name="Young N.D."/>
        </authorList>
    </citation>
    <scope>NUCLEOTIDE SEQUENCE [LARGE SCALE GENOMIC DNA]</scope>
    <source>
        <strain evidence="1">Cs-k2</strain>
    </source>
</reference>
<protein>
    <submittedName>
        <fullName evidence="1">Uncharacterized protein</fullName>
    </submittedName>
</protein>
<gene>
    <name evidence="1" type="ORF">CSKR_110075</name>
</gene>
<dbReference type="OrthoDB" id="10276777at2759"/>
<dbReference type="AlphaFoldDB" id="A0A419QEA8"/>
<comment type="caution">
    <text evidence="1">The sequence shown here is derived from an EMBL/GenBank/DDBJ whole genome shotgun (WGS) entry which is preliminary data.</text>
</comment>
<accession>A0A419QEA8</accession>
<evidence type="ECO:0000313" key="2">
    <source>
        <dbReference type="Proteomes" id="UP000286415"/>
    </source>
</evidence>
<organism evidence="1 2">
    <name type="scientific">Clonorchis sinensis</name>
    <name type="common">Chinese liver fluke</name>
    <dbReference type="NCBI Taxonomy" id="79923"/>
    <lineage>
        <taxon>Eukaryota</taxon>
        <taxon>Metazoa</taxon>
        <taxon>Spiralia</taxon>
        <taxon>Lophotrochozoa</taxon>
        <taxon>Platyhelminthes</taxon>
        <taxon>Trematoda</taxon>
        <taxon>Digenea</taxon>
        <taxon>Opisthorchiida</taxon>
        <taxon>Opisthorchiata</taxon>
        <taxon>Opisthorchiidae</taxon>
        <taxon>Clonorchis</taxon>
    </lineage>
</organism>
<dbReference type="Proteomes" id="UP000286415">
    <property type="component" value="Unassembled WGS sequence"/>
</dbReference>
<proteinExistence type="predicted"/>
<name>A0A419QEA8_CLOSI</name>
<keyword evidence="2" id="KW-1185">Reference proteome</keyword>